<dbReference type="KEGG" id="toy:FO059_16170"/>
<feature type="region of interest" description="Disordered" evidence="6">
    <location>
        <begin position="1"/>
        <end position="20"/>
    </location>
</feature>
<evidence type="ECO:0000256" key="4">
    <source>
        <dbReference type="ARBA" id="ARBA00022989"/>
    </source>
</evidence>
<dbReference type="PANTHER" id="PTHR21716:SF64">
    <property type="entry name" value="AI-2 TRANSPORT PROTEIN TQSA"/>
    <property type="match status" value="1"/>
</dbReference>
<feature type="transmembrane region" description="Helical" evidence="7">
    <location>
        <begin position="323"/>
        <end position="349"/>
    </location>
</feature>
<evidence type="ECO:0000313" key="8">
    <source>
        <dbReference type="EMBL" id="QDQ98576.1"/>
    </source>
</evidence>
<feature type="transmembrane region" description="Helical" evidence="7">
    <location>
        <begin position="285"/>
        <end position="303"/>
    </location>
</feature>
<dbReference type="EMBL" id="CP041765">
    <property type="protein sequence ID" value="QDQ98576.1"/>
    <property type="molecule type" value="Genomic_DNA"/>
</dbReference>
<gene>
    <name evidence="8" type="ORF">FO059_16170</name>
</gene>
<evidence type="ECO:0000256" key="7">
    <source>
        <dbReference type="SAM" id="Phobius"/>
    </source>
</evidence>
<feature type="transmembrane region" description="Helical" evidence="7">
    <location>
        <begin position="56"/>
        <end position="77"/>
    </location>
</feature>
<evidence type="ECO:0000256" key="2">
    <source>
        <dbReference type="ARBA" id="ARBA00009773"/>
    </source>
</evidence>
<evidence type="ECO:0000256" key="3">
    <source>
        <dbReference type="ARBA" id="ARBA00022692"/>
    </source>
</evidence>
<feature type="transmembrane region" description="Helical" evidence="7">
    <location>
        <begin position="164"/>
        <end position="187"/>
    </location>
</feature>
<dbReference type="OrthoDB" id="9799225at2"/>
<evidence type="ECO:0000256" key="1">
    <source>
        <dbReference type="ARBA" id="ARBA00004141"/>
    </source>
</evidence>
<organism evidence="8 9">
    <name type="scientific">Tomitella fengzijianii</name>
    <dbReference type="NCBI Taxonomy" id="2597660"/>
    <lineage>
        <taxon>Bacteria</taxon>
        <taxon>Bacillati</taxon>
        <taxon>Actinomycetota</taxon>
        <taxon>Actinomycetes</taxon>
        <taxon>Mycobacteriales</taxon>
        <taxon>Tomitella</taxon>
    </lineage>
</organism>
<dbReference type="InterPro" id="IPR002549">
    <property type="entry name" value="AI-2E-like"/>
</dbReference>
<dbReference type="PANTHER" id="PTHR21716">
    <property type="entry name" value="TRANSMEMBRANE PROTEIN"/>
    <property type="match status" value="1"/>
</dbReference>
<keyword evidence="3 7" id="KW-0812">Transmembrane</keyword>
<dbReference type="GO" id="GO:0055085">
    <property type="term" value="P:transmembrane transport"/>
    <property type="evidence" value="ECO:0007669"/>
    <property type="project" value="TreeGrafter"/>
</dbReference>
<keyword evidence="4 7" id="KW-1133">Transmembrane helix</keyword>
<feature type="transmembrane region" description="Helical" evidence="7">
    <location>
        <begin position="84"/>
        <end position="110"/>
    </location>
</feature>
<keyword evidence="5 7" id="KW-0472">Membrane</keyword>
<evidence type="ECO:0000313" key="9">
    <source>
        <dbReference type="Proteomes" id="UP000317344"/>
    </source>
</evidence>
<proteinExistence type="inferred from homology"/>
<dbReference type="Proteomes" id="UP000317344">
    <property type="component" value="Chromosome"/>
</dbReference>
<protein>
    <submittedName>
        <fullName evidence="8">AI-2E family transporter</fullName>
    </submittedName>
</protein>
<feature type="transmembrane region" description="Helical" evidence="7">
    <location>
        <begin position="33"/>
        <end position="50"/>
    </location>
</feature>
<dbReference type="GO" id="GO:0016020">
    <property type="term" value="C:membrane"/>
    <property type="evidence" value="ECO:0007669"/>
    <property type="project" value="UniProtKB-SubCell"/>
</dbReference>
<dbReference type="Pfam" id="PF01594">
    <property type="entry name" value="AI-2E_transport"/>
    <property type="match status" value="1"/>
</dbReference>
<evidence type="ECO:0000256" key="6">
    <source>
        <dbReference type="SAM" id="MobiDB-lite"/>
    </source>
</evidence>
<keyword evidence="9" id="KW-1185">Reference proteome</keyword>
<feature type="region of interest" description="Disordered" evidence="6">
    <location>
        <begin position="376"/>
        <end position="401"/>
    </location>
</feature>
<comment type="similarity">
    <text evidence="2">Belongs to the autoinducer-2 exporter (AI-2E) (TC 2.A.86) family.</text>
</comment>
<feature type="transmembrane region" description="Helical" evidence="7">
    <location>
        <begin position="220"/>
        <end position="242"/>
    </location>
</feature>
<accession>A0A516X686</accession>
<reference evidence="8 9" key="1">
    <citation type="submission" date="2019-07" db="EMBL/GenBank/DDBJ databases">
        <title>Tomitella cavernea sp. nov., an actinomycete isolated from soil.</title>
        <authorList>
            <person name="Cheng J."/>
        </authorList>
    </citation>
    <scope>NUCLEOTIDE SEQUENCE [LARGE SCALE GENOMIC DNA]</scope>
    <source>
        <strain evidence="8 9">HY188</strain>
    </source>
</reference>
<sequence length="401" mass="41700">MTVSAGDAGAGDANSGGVVDGDAGSPRWPLPRGLIVLLSVAAAVVAVAGMKAFASVLAPTALALMITIAVGPVQVWLRARRAPGWLAMLAAIVVAYAILLGLVLALAVSIEQLVTILPDYADKAQDLLSGVRDLLVGWGIDAGQVQGLVASIDPERLMHLVVDLVRGLLGAGSHLVFILALMLFMAVDAAGFPDRMRDAARVRPHVIEGLASFAAGVRSYLLVSTVFGLIVAVLDGFALWAMGVPLPILWALLSFITNYIPNIGFVIGLVPPAVLALLESGPEMMLLVIVVYSVINLILQSVIQPKFVGDAVGLSVTLTFVSLVFWSWVLGPLGALLAIPLTLFVKALLLDIDPSTRWLSGMISGGPSKEEQYRAFGEEPGIAGTAPAVGEGRSPDPGESA</sequence>
<name>A0A516X686_9ACTN</name>
<dbReference type="RefSeq" id="WP_143909981.1">
    <property type="nucleotide sequence ID" value="NZ_CP041765.1"/>
</dbReference>
<comment type="subcellular location">
    <subcellularLocation>
        <location evidence="1">Membrane</location>
        <topology evidence="1">Multi-pass membrane protein</topology>
    </subcellularLocation>
</comment>
<reference evidence="8 9" key="2">
    <citation type="submission" date="2019-07" db="EMBL/GenBank/DDBJ databases">
        <authorList>
            <person name="Huang Y."/>
        </authorList>
    </citation>
    <scope>NUCLEOTIDE SEQUENCE [LARGE SCALE GENOMIC DNA]</scope>
    <source>
        <strain evidence="8 9">HY188</strain>
    </source>
</reference>
<feature type="transmembrane region" description="Helical" evidence="7">
    <location>
        <begin position="248"/>
        <end position="278"/>
    </location>
</feature>
<dbReference type="AlphaFoldDB" id="A0A516X686"/>
<evidence type="ECO:0000256" key="5">
    <source>
        <dbReference type="ARBA" id="ARBA00023136"/>
    </source>
</evidence>